<sequence>MNSWDFRVEHLAQHFKNGKSMADWKGDWGFPEEVLRVVENGMPPYLIHHERNTLDPYEASKDEVRHGKTLEDHVKLWLTDYINDRAVAGVSTTDAQLLIEAQRIVQKVDTEDTSPTGPDISWFRDLIMLCRVSPNTPHKVEYQGSRETANSVAWSTQIEKMKTSQSAQCGLSIIGCEKEKILMKYVKFMQASGQTPTDFDLQIQSCKAIEDVEPKSNFKCKEAVQWFKFLINSSTNWLTEFKRRAGLPQCPKQMIEHVQLAGDEIMNNSLYHPWGFQNDSVAESHVQENSVQTVLREQVQHQPYIRVYGDDVSRIQILDELSDLSTSEGCDSLRIPHQDILLAASEGSELFSAHPLKDSKPNTTHSSQTLHWGLPDEAIGCASSMNTDQYLSAPFASKSLHTNSQNLPLRYFLSDVNCYGRLEKELTRFVTSCLSPNNPLQHVPSDEEIQHQARWIIYDDDDPWNQTAADNAEWLARFKRDAGLISDGERGLAPVGPPRPWRVKDGGTGFQPPFLKPKAGKQIGFTEDASVYIDNLPYSYQFPASVFCSRELEEGLNIYIEECILALYVPTDDDLRAKAREILGVEHTAADDEKLLNAFKAMHALWPTHANGNHEPILADTNHNAADFQGGMDTVVPNTQQSITMDLTAQFSARLGA</sequence>
<name>A0A395NGF6_TRIAR</name>
<organism evidence="1 2">
    <name type="scientific">Trichoderma arundinaceum</name>
    <dbReference type="NCBI Taxonomy" id="490622"/>
    <lineage>
        <taxon>Eukaryota</taxon>
        <taxon>Fungi</taxon>
        <taxon>Dikarya</taxon>
        <taxon>Ascomycota</taxon>
        <taxon>Pezizomycotina</taxon>
        <taxon>Sordariomycetes</taxon>
        <taxon>Hypocreomycetidae</taxon>
        <taxon>Hypocreales</taxon>
        <taxon>Hypocreaceae</taxon>
        <taxon>Trichoderma</taxon>
    </lineage>
</organism>
<dbReference type="STRING" id="490622.A0A395NGF6"/>
<reference evidence="1 2" key="1">
    <citation type="journal article" date="2018" name="PLoS Pathog.">
        <title>Evolution of structural diversity of trichothecenes, a family of toxins produced by plant pathogenic and entomopathogenic fungi.</title>
        <authorList>
            <person name="Proctor R.H."/>
            <person name="McCormick S.P."/>
            <person name="Kim H.S."/>
            <person name="Cardoza R.E."/>
            <person name="Stanley A.M."/>
            <person name="Lindo L."/>
            <person name="Kelly A."/>
            <person name="Brown D.W."/>
            <person name="Lee T."/>
            <person name="Vaughan M.M."/>
            <person name="Alexander N.J."/>
            <person name="Busman M."/>
            <person name="Gutierrez S."/>
        </authorList>
    </citation>
    <scope>NUCLEOTIDE SEQUENCE [LARGE SCALE GENOMIC DNA]</scope>
    <source>
        <strain evidence="1 2">IBT 40837</strain>
    </source>
</reference>
<accession>A0A395NGF6</accession>
<comment type="caution">
    <text evidence="1">The sequence shown here is derived from an EMBL/GenBank/DDBJ whole genome shotgun (WGS) entry which is preliminary data.</text>
</comment>
<evidence type="ECO:0000313" key="2">
    <source>
        <dbReference type="Proteomes" id="UP000266272"/>
    </source>
</evidence>
<evidence type="ECO:0000313" key="1">
    <source>
        <dbReference type="EMBL" id="RFU75198.1"/>
    </source>
</evidence>
<keyword evidence="2" id="KW-1185">Reference proteome</keyword>
<dbReference type="OrthoDB" id="10056939at2759"/>
<gene>
    <name evidence="1" type="ORF">TARUN_7057</name>
</gene>
<dbReference type="EMBL" id="PXOA01000462">
    <property type="protein sequence ID" value="RFU75198.1"/>
    <property type="molecule type" value="Genomic_DNA"/>
</dbReference>
<dbReference type="AlphaFoldDB" id="A0A395NGF6"/>
<protein>
    <submittedName>
        <fullName evidence="1">Homeo</fullName>
    </submittedName>
</protein>
<proteinExistence type="predicted"/>
<dbReference type="Proteomes" id="UP000266272">
    <property type="component" value="Unassembled WGS sequence"/>
</dbReference>